<reference evidence="3 4" key="1">
    <citation type="submission" date="2019-08" db="EMBL/GenBank/DDBJ databases">
        <title>Bacillus genomes from the desert of Cuatro Cienegas, Coahuila.</title>
        <authorList>
            <person name="Olmedo-Alvarez G."/>
        </authorList>
    </citation>
    <scope>NUCLEOTIDE SEQUENCE [LARGE SCALE GENOMIC DNA]</scope>
    <source>
        <strain evidence="3 4">CH128b_4D</strain>
    </source>
</reference>
<dbReference type="PANTHER" id="PTHR43308:SF5">
    <property type="entry name" value="S-LAYER PROTEIN _ PEPTIDOGLYCAN ENDO-BETA-N-ACETYLGLUCOSAMINIDASE"/>
    <property type="match status" value="1"/>
</dbReference>
<name>A0A5D4LXC6_9BACI</name>
<evidence type="ECO:0000259" key="2">
    <source>
        <dbReference type="PROSITE" id="PS51272"/>
    </source>
</evidence>
<evidence type="ECO:0000256" key="1">
    <source>
        <dbReference type="ARBA" id="ARBA00022729"/>
    </source>
</evidence>
<dbReference type="AlphaFoldDB" id="A0A5D4LXC6"/>
<sequence>MFTSFISSANAASPFQDVHMYEEEIQYLSEREIINGYDGNLFKPNEPIKRIQAVQMILREMGYANPSGSPDPGLTDMKPGTYGYEFVAKAVDLGIIGGKTASDGSKYFDTFGTLTRGQMAKILAKAYNMSGNKSLEFTDVSSDFWAYDYVNALAANNVTTGYDDGTFRPNDKLQRQHFAVFMARQLDDQFKSIEETTKDKEYQTSYLLQAFIPGLEWNFNREQITAAVSQLENYTLDRHIYRTPEIPIDEVDFYVEEDFSVESGGNAVLAGKGEISHAFFSLKEDQTLGYLAYVDSTANVIENEEEFRSQFNELFKAVESRISMEPYTTEEDFKDSDEFFQRAKWETESETLTLNMFNRKSSHTTPWGTEVHDFDTTINIRISQK</sequence>
<evidence type="ECO:0000313" key="3">
    <source>
        <dbReference type="EMBL" id="TYR94169.1"/>
    </source>
</evidence>
<accession>A0A5D4LXC6</accession>
<feature type="domain" description="SLH" evidence="2">
    <location>
        <begin position="133"/>
        <end position="196"/>
    </location>
</feature>
<comment type="caution">
    <text evidence="3">The sequence shown here is derived from an EMBL/GenBank/DDBJ whole genome shotgun (WGS) entry which is preliminary data.</text>
</comment>
<dbReference type="Proteomes" id="UP000325182">
    <property type="component" value="Unassembled WGS sequence"/>
</dbReference>
<dbReference type="PANTHER" id="PTHR43308">
    <property type="entry name" value="OUTER MEMBRANE PROTEIN ALPHA-RELATED"/>
    <property type="match status" value="1"/>
</dbReference>
<feature type="domain" description="SLH" evidence="2">
    <location>
        <begin position="8"/>
        <end position="71"/>
    </location>
</feature>
<dbReference type="InterPro" id="IPR001119">
    <property type="entry name" value="SLH_dom"/>
</dbReference>
<evidence type="ECO:0000313" key="4">
    <source>
        <dbReference type="Proteomes" id="UP000325182"/>
    </source>
</evidence>
<organism evidence="3 4">
    <name type="scientific">Rossellomorea vietnamensis</name>
    <dbReference type="NCBI Taxonomy" id="218284"/>
    <lineage>
        <taxon>Bacteria</taxon>
        <taxon>Bacillati</taxon>
        <taxon>Bacillota</taxon>
        <taxon>Bacilli</taxon>
        <taxon>Bacillales</taxon>
        <taxon>Bacillaceae</taxon>
        <taxon>Rossellomorea</taxon>
    </lineage>
</organism>
<dbReference type="InterPro" id="IPR051465">
    <property type="entry name" value="Cell_Envelope_Struct_Comp"/>
</dbReference>
<proteinExistence type="predicted"/>
<keyword evidence="1" id="KW-0732">Signal</keyword>
<dbReference type="PROSITE" id="PS51272">
    <property type="entry name" value="SLH"/>
    <property type="match status" value="3"/>
</dbReference>
<protein>
    <submittedName>
        <fullName evidence="3">S-layer homology domain-containing protein</fullName>
    </submittedName>
</protein>
<feature type="domain" description="SLH" evidence="2">
    <location>
        <begin position="72"/>
        <end position="132"/>
    </location>
</feature>
<gene>
    <name evidence="3" type="ORF">FZC84_22730</name>
</gene>
<dbReference type="EMBL" id="VTEG01000041">
    <property type="protein sequence ID" value="TYR94169.1"/>
    <property type="molecule type" value="Genomic_DNA"/>
</dbReference>
<dbReference type="Pfam" id="PF00395">
    <property type="entry name" value="SLH"/>
    <property type="match status" value="3"/>
</dbReference>